<sequence length="272" mass="30812">MANDEHLDDVGKMKALIPLSVALLLLAGCGSLERTPSFTLEADLPAHFKLTADAYYVPVAEAECELPERINGKRPNRRIYRSEYVAEEHRVAFEVPLGYRVQGCELELRSVKMDLQGKWRLDATPNQMDSSEDHAMLSFREALPDGYPNTWSAGTKVLNGQCMWLFRTYGQQRNIIKLLQCRAQSEGEIQERRAGGLILRDEAAGKTIRLVIGMAEHEMPGFKGYWFQTEQGWKPCTGRWGSDNEELCLDPPQFTDFKLDGQTCTVYPNCTE</sequence>
<evidence type="ECO:0000313" key="2">
    <source>
        <dbReference type="Proteomes" id="UP000243488"/>
    </source>
</evidence>
<organism evidence="1 2">
    <name type="scientific">Halopseudomonas phragmitis</name>
    <dbReference type="NCBI Taxonomy" id="1931241"/>
    <lineage>
        <taxon>Bacteria</taxon>
        <taxon>Pseudomonadati</taxon>
        <taxon>Pseudomonadota</taxon>
        <taxon>Gammaproteobacteria</taxon>
        <taxon>Pseudomonadales</taxon>
        <taxon>Pseudomonadaceae</taxon>
        <taxon>Halopseudomonas</taxon>
    </lineage>
</organism>
<dbReference type="RefSeq" id="WP_080051290.1">
    <property type="nucleotide sequence ID" value="NZ_CP020100.1"/>
</dbReference>
<proteinExistence type="predicted"/>
<evidence type="ECO:0000313" key="1">
    <source>
        <dbReference type="EMBL" id="AQZ96382.1"/>
    </source>
</evidence>
<reference evidence="1 2" key="1">
    <citation type="submission" date="2017-03" db="EMBL/GenBank/DDBJ databases">
        <title>Complete genome sequence of the novel DNRA strain Pseudomonas sp. S-6-2 isolated from Chinese polluted river sediment. Journal of Biotechnology.</title>
        <authorList>
            <person name="Li J."/>
            <person name="Xiang F."/>
            <person name="Wang L."/>
            <person name="Xi L."/>
            <person name="Liu J."/>
        </authorList>
    </citation>
    <scope>NUCLEOTIDE SEQUENCE [LARGE SCALE GENOMIC DNA]</scope>
    <source>
        <strain evidence="1 2">S-6-2</strain>
    </source>
</reference>
<protein>
    <submittedName>
        <fullName evidence="1">Uncharacterized protein</fullName>
    </submittedName>
</protein>
<keyword evidence="2" id="KW-1185">Reference proteome</keyword>
<dbReference type="KEGG" id="ppha:BVH74_17200"/>
<name>A0A1V0B8Y2_9GAMM</name>
<dbReference type="STRING" id="1931241.BVH74_17200"/>
<accession>A0A1V0B8Y2</accession>
<dbReference type="EMBL" id="CP020100">
    <property type="protein sequence ID" value="AQZ96382.1"/>
    <property type="molecule type" value="Genomic_DNA"/>
</dbReference>
<gene>
    <name evidence="1" type="ORF">BVH74_17200</name>
</gene>
<dbReference type="AlphaFoldDB" id="A0A1V0B8Y2"/>
<dbReference type="Proteomes" id="UP000243488">
    <property type="component" value="Chromosome"/>
</dbReference>